<protein>
    <submittedName>
        <fullName evidence="1">Uncharacterized protein</fullName>
    </submittedName>
</protein>
<sequence length="477" mass="51710">MEDFVGNSTRESATGLWFSSESKLRIDDDPLFRKSFGRGMYKVGVGISPFRMLRISDVLALWFRKVIEMCVLFMLCTAISVLCLSMLPTAVSEDGGENLFCLYSSVKIEVRMLGICFPVAILMSWMLGICFSIAILMLCSPVLSIVLQPLLSLCFLKAIMLSIALQELPVICFSTAIEMLSIAMSKAVRALCFLILPVAMALARCFPIAIITVSDSYSLVILASSLMVVSDCKIGADIVAKLNNKSGHGRKTSDDSGGDIGLWPVDQKYKKHSGVSPKETWITPRADVSPHVRGSVLASKDGEESSHDGGSQFRALQVDQGDHDSPRSIQLASPALNNTSPASNNTSSFALGQSDERRPPDRIPSNIETGAEIVHENPVLDLFRLAKIFFLVSAEEGLTCLTVRYSSRDPLAETARILLFSAEICCVIGLLSCSCAYVLQSSGSRRAKLAARLMTATGGVAALCAFLLMMSSLLPRF</sequence>
<proteinExistence type="predicted"/>
<dbReference type="EMBL" id="CM051396">
    <property type="protein sequence ID" value="KAJ4723979.1"/>
    <property type="molecule type" value="Genomic_DNA"/>
</dbReference>
<accession>A0ACC1YLF8</accession>
<dbReference type="Proteomes" id="UP001164539">
    <property type="component" value="Chromosome 3"/>
</dbReference>
<keyword evidence="2" id="KW-1185">Reference proteome</keyword>
<comment type="caution">
    <text evidence="1">The sequence shown here is derived from an EMBL/GenBank/DDBJ whole genome shotgun (WGS) entry which is preliminary data.</text>
</comment>
<evidence type="ECO:0000313" key="2">
    <source>
        <dbReference type="Proteomes" id="UP001164539"/>
    </source>
</evidence>
<evidence type="ECO:0000313" key="1">
    <source>
        <dbReference type="EMBL" id="KAJ4723979.1"/>
    </source>
</evidence>
<gene>
    <name evidence="1" type="ORF">OWV82_007291</name>
</gene>
<reference evidence="1 2" key="1">
    <citation type="journal article" date="2023" name="Science">
        <title>Complex scaffold remodeling in plant triterpene biosynthesis.</title>
        <authorList>
            <person name="De La Pena R."/>
            <person name="Hodgson H."/>
            <person name="Liu J.C."/>
            <person name="Stephenson M.J."/>
            <person name="Martin A.C."/>
            <person name="Owen C."/>
            <person name="Harkess A."/>
            <person name="Leebens-Mack J."/>
            <person name="Jimenez L.E."/>
            <person name="Osbourn A."/>
            <person name="Sattely E.S."/>
        </authorList>
    </citation>
    <scope>NUCLEOTIDE SEQUENCE [LARGE SCALE GENOMIC DNA]</scope>
    <source>
        <strain evidence="2">cv. JPN11</strain>
        <tissue evidence="1">Leaf</tissue>
    </source>
</reference>
<name>A0ACC1YLF8_MELAZ</name>
<organism evidence="1 2">
    <name type="scientific">Melia azedarach</name>
    <name type="common">Chinaberry tree</name>
    <dbReference type="NCBI Taxonomy" id="155640"/>
    <lineage>
        <taxon>Eukaryota</taxon>
        <taxon>Viridiplantae</taxon>
        <taxon>Streptophyta</taxon>
        <taxon>Embryophyta</taxon>
        <taxon>Tracheophyta</taxon>
        <taxon>Spermatophyta</taxon>
        <taxon>Magnoliopsida</taxon>
        <taxon>eudicotyledons</taxon>
        <taxon>Gunneridae</taxon>
        <taxon>Pentapetalae</taxon>
        <taxon>rosids</taxon>
        <taxon>malvids</taxon>
        <taxon>Sapindales</taxon>
        <taxon>Meliaceae</taxon>
        <taxon>Melia</taxon>
    </lineage>
</organism>